<dbReference type="RefSeq" id="WP_218563066.1">
    <property type="nucleotide sequence ID" value="NZ_CP076643.1"/>
</dbReference>
<gene>
    <name evidence="1" type="ORF">KNV97_10590</name>
</gene>
<evidence type="ECO:0000313" key="2">
    <source>
        <dbReference type="Proteomes" id="UP000694232"/>
    </source>
</evidence>
<dbReference type="Proteomes" id="UP000694232">
    <property type="component" value="Chromosome 1"/>
</dbReference>
<organism evidence="1 2">
    <name type="scientific">Vibrio ostreae</name>
    <dbReference type="NCBI Taxonomy" id="2841925"/>
    <lineage>
        <taxon>Bacteria</taxon>
        <taxon>Pseudomonadati</taxon>
        <taxon>Pseudomonadota</taxon>
        <taxon>Gammaproteobacteria</taxon>
        <taxon>Vibrionales</taxon>
        <taxon>Vibrionaceae</taxon>
        <taxon>Vibrio</taxon>
    </lineage>
</organism>
<dbReference type="KEGG" id="vos:KNV97_10590"/>
<dbReference type="AlphaFoldDB" id="A0A975UBP6"/>
<protein>
    <submittedName>
        <fullName evidence="1">DUF2971 domain-containing protein</fullName>
    </submittedName>
</protein>
<keyword evidence="2" id="KW-1185">Reference proteome</keyword>
<dbReference type="EMBL" id="CP076643">
    <property type="protein sequence ID" value="QXO18682.1"/>
    <property type="molecule type" value="Genomic_DNA"/>
</dbReference>
<dbReference type="InterPro" id="IPR021352">
    <property type="entry name" value="DUF2971"/>
</dbReference>
<name>A0A975UBP6_9VIBR</name>
<proteinExistence type="predicted"/>
<sequence>MSLDFNKIKNLYRFFNDEAYNLDGFEQSYLWFNELSRFNDPFETIIKESDIDLDKLSIEELATFCKVNEGLSWHDIETGQTIFSSQVPYEALRGFIASRKEVVVEQLNEYVFKTMHSMQSNKFHCLVHDVDNKPLQSRLMWSHYSNGMRGFVIEFDCDLLLNSQNSLNSSFKGMSDINYMELEFNEYIKSMVRDEKPLFLQHLIFTKHSDWKYENEIRLIGGENKMKYSDSAIKRIIIGEKMPQPKLSHLLRIIENKGLENCTFVAKIERKSFSINLEKFY</sequence>
<accession>A0A975UBP6</accession>
<reference evidence="1" key="1">
    <citation type="submission" date="2021-06" db="EMBL/GenBank/DDBJ databases">
        <title>Vibrio nov. sp., novel gut bacterium isolated from Yellow Sea oyster.</title>
        <authorList>
            <person name="Muhammad N."/>
            <person name="Nguyen T.H."/>
            <person name="Lee Y.-J."/>
            <person name="Ko J."/>
            <person name="Kim S.-G."/>
        </authorList>
    </citation>
    <scope>NUCLEOTIDE SEQUENCE</scope>
    <source>
        <strain evidence="1">OG9-811</strain>
    </source>
</reference>
<dbReference type="Pfam" id="PF11185">
    <property type="entry name" value="DUF2971"/>
    <property type="match status" value="1"/>
</dbReference>
<evidence type="ECO:0000313" key="1">
    <source>
        <dbReference type="EMBL" id="QXO18682.1"/>
    </source>
</evidence>